<dbReference type="Proteomes" id="UP001620645">
    <property type="component" value="Unassembled WGS sequence"/>
</dbReference>
<comment type="caution">
    <text evidence="1">The sequence shown here is derived from an EMBL/GenBank/DDBJ whole genome shotgun (WGS) entry which is preliminary data.</text>
</comment>
<evidence type="ECO:0000313" key="1">
    <source>
        <dbReference type="EMBL" id="KAL3075943.1"/>
    </source>
</evidence>
<reference evidence="1 2" key="1">
    <citation type="submission" date="2024-10" db="EMBL/GenBank/DDBJ databases">
        <authorList>
            <person name="Kim D."/>
        </authorList>
    </citation>
    <scope>NUCLEOTIDE SEQUENCE [LARGE SCALE GENOMIC DNA]</scope>
    <source>
        <strain evidence="1">Taebaek</strain>
    </source>
</reference>
<gene>
    <name evidence="1" type="ORF">niasHS_012860</name>
</gene>
<sequence>MYCHLAAFRFPLCVDQFWRSAIWPSLCLFLAFASANPLALSPSAFGGFFSPSPRPTPLAFPFGRHSQSPFPGQHSPASGKRKRFIAYLLECFNGYQQRPSFEWVEKRPACRQHLETGFNVVRIRIRSHRMYHPNYTSVPFF</sequence>
<dbReference type="AlphaFoldDB" id="A0ABD2I9R2"/>
<proteinExistence type="predicted"/>
<name>A0ABD2I9R2_HETSC</name>
<protein>
    <recommendedName>
        <fullName evidence="3">Secreted protein</fullName>
    </recommendedName>
</protein>
<dbReference type="EMBL" id="JBICCN010000347">
    <property type="protein sequence ID" value="KAL3075943.1"/>
    <property type="molecule type" value="Genomic_DNA"/>
</dbReference>
<keyword evidence="2" id="KW-1185">Reference proteome</keyword>
<evidence type="ECO:0000313" key="2">
    <source>
        <dbReference type="Proteomes" id="UP001620645"/>
    </source>
</evidence>
<accession>A0ABD2I9R2</accession>
<evidence type="ECO:0008006" key="3">
    <source>
        <dbReference type="Google" id="ProtNLM"/>
    </source>
</evidence>
<organism evidence="1 2">
    <name type="scientific">Heterodera schachtii</name>
    <name type="common">Sugarbeet cyst nematode worm</name>
    <name type="synonym">Tylenchus schachtii</name>
    <dbReference type="NCBI Taxonomy" id="97005"/>
    <lineage>
        <taxon>Eukaryota</taxon>
        <taxon>Metazoa</taxon>
        <taxon>Ecdysozoa</taxon>
        <taxon>Nematoda</taxon>
        <taxon>Chromadorea</taxon>
        <taxon>Rhabditida</taxon>
        <taxon>Tylenchina</taxon>
        <taxon>Tylenchomorpha</taxon>
        <taxon>Tylenchoidea</taxon>
        <taxon>Heteroderidae</taxon>
        <taxon>Heteroderinae</taxon>
        <taxon>Heterodera</taxon>
    </lineage>
</organism>